<gene>
    <name evidence="7" type="primary">gidB</name>
    <name evidence="6" type="synonym">rsmG</name>
    <name evidence="7" type="ordered locus">ANT_30070</name>
</gene>
<evidence type="ECO:0000256" key="5">
    <source>
        <dbReference type="ARBA" id="ARBA00022691"/>
    </source>
</evidence>
<dbReference type="NCBIfam" id="TIGR00138">
    <property type="entry name" value="rsmG_gidB"/>
    <property type="match status" value="1"/>
</dbReference>
<name>E8N286_ANATU</name>
<dbReference type="GO" id="GO:0005829">
    <property type="term" value="C:cytosol"/>
    <property type="evidence" value="ECO:0007669"/>
    <property type="project" value="TreeGrafter"/>
</dbReference>
<dbReference type="InterPro" id="IPR029063">
    <property type="entry name" value="SAM-dependent_MTases_sf"/>
</dbReference>
<comment type="caution">
    <text evidence="6">Lacks conserved residue(s) required for the propagation of feature annotation.</text>
</comment>
<dbReference type="PIRSF" id="PIRSF003078">
    <property type="entry name" value="GidB"/>
    <property type="match status" value="1"/>
</dbReference>
<feature type="binding site" evidence="6">
    <location>
        <begin position="131"/>
        <end position="132"/>
    </location>
    <ligand>
        <name>S-adenosyl-L-methionine</name>
        <dbReference type="ChEBI" id="CHEBI:59789"/>
    </ligand>
</feature>
<dbReference type="FunCoup" id="E8N286">
    <property type="interactions" value="339"/>
</dbReference>
<evidence type="ECO:0000313" key="8">
    <source>
        <dbReference type="Proteomes" id="UP000008922"/>
    </source>
</evidence>
<keyword evidence="4 6" id="KW-0808">Transferase</keyword>
<evidence type="ECO:0000256" key="3">
    <source>
        <dbReference type="ARBA" id="ARBA00022603"/>
    </source>
</evidence>
<evidence type="ECO:0000256" key="2">
    <source>
        <dbReference type="ARBA" id="ARBA00022552"/>
    </source>
</evidence>
<dbReference type="SUPFAM" id="SSF53335">
    <property type="entry name" value="S-adenosyl-L-methionine-dependent methyltransferases"/>
    <property type="match status" value="1"/>
</dbReference>
<evidence type="ECO:0000256" key="6">
    <source>
        <dbReference type="HAMAP-Rule" id="MF_00074"/>
    </source>
</evidence>
<keyword evidence="3 6" id="KW-0489">Methyltransferase</keyword>
<feature type="binding site" evidence="6">
    <location>
        <position position="80"/>
    </location>
    <ligand>
        <name>S-adenosyl-L-methionine</name>
        <dbReference type="ChEBI" id="CHEBI:59789"/>
    </ligand>
</feature>
<keyword evidence="1 6" id="KW-0963">Cytoplasm</keyword>
<keyword evidence="8" id="KW-1185">Reference proteome</keyword>
<dbReference type="GO" id="GO:0070043">
    <property type="term" value="F:rRNA (guanine-N7-)-methyltransferase activity"/>
    <property type="evidence" value="ECO:0007669"/>
    <property type="project" value="UniProtKB-UniRule"/>
</dbReference>
<dbReference type="EMBL" id="AP012029">
    <property type="protein sequence ID" value="BAJ65033.1"/>
    <property type="molecule type" value="Genomic_DNA"/>
</dbReference>
<dbReference type="KEGG" id="atm:ANT_30070"/>
<protein>
    <recommendedName>
        <fullName evidence="6">Ribosomal RNA small subunit methyltransferase G</fullName>
        <ecNumber evidence="6">2.1.1.-</ecNumber>
    </recommendedName>
    <alternativeName>
        <fullName evidence="6">16S rRNA 7-methylguanosine methyltransferase</fullName>
        <shortName evidence="6">16S rRNA m7G methyltransferase</shortName>
    </alternativeName>
</protein>
<feature type="binding site" evidence="6">
    <location>
        <position position="85"/>
    </location>
    <ligand>
        <name>S-adenosyl-L-methionine</name>
        <dbReference type="ChEBI" id="CHEBI:59789"/>
    </ligand>
</feature>
<feature type="binding site" evidence="6">
    <location>
        <position position="150"/>
    </location>
    <ligand>
        <name>S-adenosyl-L-methionine</name>
        <dbReference type="ChEBI" id="CHEBI:59789"/>
    </ligand>
</feature>
<organism evidence="7 8">
    <name type="scientific">Anaerolinea thermophila (strain DSM 14523 / JCM 11388 / NBRC 100420 / UNI-1)</name>
    <dbReference type="NCBI Taxonomy" id="926569"/>
    <lineage>
        <taxon>Bacteria</taxon>
        <taxon>Bacillati</taxon>
        <taxon>Chloroflexota</taxon>
        <taxon>Anaerolineae</taxon>
        <taxon>Anaerolineales</taxon>
        <taxon>Anaerolineaceae</taxon>
        <taxon>Anaerolinea</taxon>
    </lineage>
</organism>
<accession>E8N286</accession>
<evidence type="ECO:0000256" key="1">
    <source>
        <dbReference type="ARBA" id="ARBA00022490"/>
    </source>
</evidence>
<reference evidence="7 8" key="1">
    <citation type="submission" date="2010-12" db="EMBL/GenBank/DDBJ databases">
        <title>Whole genome sequence of Anaerolinea thermophila UNI-1.</title>
        <authorList>
            <person name="Narita-Yamada S."/>
            <person name="Kishi E."/>
            <person name="Watanabe Y."/>
            <person name="Takasaki K."/>
            <person name="Ankai A."/>
            <person name="Oguchi A."/>
            <person name="Fukui S."/>
            <person name="Takahashi M."/>
            <person name="Yashiro I."/>
            <person name="Hosoyama A."/>
            <person name="Sekiguchi Y."/>
            <person name="Hanada S."/>
            <person name="Fujita N."/>
        </authorList>
    </citation>
    <scope>NUCLEOTIDE SEQUENCE [LARGE SCALE GENOMIC DNA]</scope>
    <source>
        <strain evidence="8">DSM 14523 / JCM 11388 / NBRC 100420 / UNI-1</strain>
    </source>
</reference>
<dbReference type="HOGENOM" id="CLU_065341_0_0_0"/>
<dbReference type="InParanoid" id="E8N286"/>
<dbReference type="Gene3D" id="3.40.50.150">
    <property type="entry name" value="Vaccinia Virus protein VP39"/>
    <property type="match status" value="1"/>
</dbReference>
<dbReference type="PANTHER" id="PTHR31760:SF0">
    <property type="entry name" value="S-ADENOSYL-L-METHIONINE-DEPENDENT METHYLTRANSFERASES SUPERFAMILY PROTEIN"/>
    <property type="match status" value="1"/>
</dbReference>
<dbReference type="Pfam" id="PF02527">
    <property type="entry name" value="GidB"/>
    <property type="match status" value="1"/>
</dbReference>
<comment type="subcellular location">
    <subcellularLocation>
        <location evidence="6">Cytoplasm</location>
    </subcellularLocation>
</comment>
<sequence length="246" mass="27213">MPAFMEDLVRYAASLFDLTLSARQVEALRIYEQELLEWNERMNLTAIRDVPGIRVKHFLDSFSCALAWRDNPPASLIDIGTGAGFPGIPLKILYPSMRLTLVDSVGKKVDFCRHVVQKLGLDRVEALQARAEELGQNPQYREKYDCAVARAVAQMNILAEYLLPLVRVGGIMLAQKGESGPSETHTAEGVIRLLGGNVRKLIPVELPGVVEERFLVVVDKVAVTPSAYPRRVGVPAKSPLDVKKIP</sequence>
<dbReference type="AlphaFoldDB" id="E8N286"/>
<dbReference type="STRING" id="926569.ANT_30070"/>
<dbReference type="HAMAP" id="MF_00074">
    <property type="entry name" value="16SrRNA_methyltr_G"/>
    <property type="match status" value="1"/>
</dbReference>
<dbReference type="Proteomes" id="UP000008922">
    <property type="component" value="Chromosome"/>
</dbReference>
<dbReference type="EC" id="2.1.1.-" evidence="6"/>
<dbReference type="PANTHER" id="PTHR31760">
    <property type="entry name" value="S-ADENOSYL-L-METHIONINE-DEPENDENT METHYLTRANSFERASES SUPERFAMILY PROTEIN"/>
    <property type="match status" value="1"/>
</dbReference>
<comment type="similarity">
    <text evidence="6">Belongs to the methyltransferase superfamily. RNA methyltransferase RsmG family.</text>
</comment>
<evidence type="ECO:0000313" key="7">
    <source>
        <dbReference type="EMBL" id="BAJ65033.1"/>
    </source>
</evidence>
<dbReference type="eggNOG" id="COG0357">
    <property type="taxonomic scope" value="Bacteria"/>
</dbReference>
<evidence type="ECO:0000256" key="4">
    <source>
        <dbReference type="ARBA" id="ARBA00022679"/>
    </source>
</evidence>
<keyword evidence="5 6" id="KW-0949">S-adenosyl-L-methionine</keyword>
<comment type="function">
    <text evidence="6">Specifically methylates the N7 position of a guanine in 16S rRNA.</text>
</comment>
<dbReference type="FunFam" id="3.40.50.150:FF:000041">
    <property type="entry name" value="Ribosomal RNA small subunit methyltransferase G"/>
    <property type="match status" value="1"/>
</dbReference>
<keyword evidence="2 6" id="KW-0698">rRNA processing</keyword>
<proteinExistence type="inferred from homology"/>
<dbReference type="InterPro" id="IPR003682">
    <property type="entry name" value="rRNA_ssu_MeTfrase_G"/>
</dbReference>